<keyword evidence="4 7" id="KW-0812">Transmembrane</keyword>
<keyword evidence="3" id="KW-0813">Transport</keyword>
<dbReference type="PANTHER" id="PTHR11206">
    <property type="entry name" value="MULTIDRUG RESISTANCE PROTEIN"/>
    <property type="match status" value="1"/>
</dbReference>
<feature type="transmembrane region" description="Helical" evidence="7">
    <location>
        <begin position="178"/>
        <end position="199"/>
    </location>
</feature>
<evidence type="ECO:0000256" key="1">
    <source>
        <dbReference type="ARBA" id="ARBA00004141"/>
    </source>
</evidence>
<feature type="transmembrane region" description="Helical" evidence="7">
    <location>
        <begin position="626"/>
        <end position="651"/>
    </location>
</feature>
<dbReference type="Proteomes" id="UP000824890">
    <property type="component" value="Unassembled WGS sequence"/>
</dbReference>
<dbReference type="CDD" id="cd13132">
    <property type="entry name" value="MATE_eukaryotic"/>
    <property type="match status" value="2"/>
</dbReference>
<feature type="transmembrane region" description="Helical" evidence="7">
    <location>
        <begin position="967"/>
        <end position="989"/>
    </location>
</feature>
<feature type="transmembrane region" description="Helical" evidence="7">
    <location>
        <begin position="708"/>
        <end position="729"/>
    </location>
</feature>
<sequence length="1071" mass="118563">KKTNRFISIYIGKANSDTTYLSSRHLSFLSFLFLFIQSSKNKEKVKRREGRKYKSITMRGKGGDPESRIPLLKSHETAVEDGGGLKRRVWVETKKLWQIVGPAIFTRITTYSMLVITQAFAGHLGDLELAAISIVNNVVVGFNFGLLLGMASALETLCGQAFGAKKYHMLGVYMQRSWIVLFFCCILLLPTYLFTTPVLKFLGQPDDIAELSGVVSVWVIPLHFAFALSFPLQRFLQCQLKNQVTAIASAIALVVHFLVCWLFVDGLKLGVVGTMATVSISWWVNVLITLGYSVCGGCPLTWTGFSSEAFTGLWEFLKLSASSGNWYYRILIIMTGNLENARIAVDSLSICMSINGWEMMIPIAFFAGTGVREKRASLLSQLHLKRILQKCDTFCIEHYYFLKNMKFKPNIGILGYILLASSTFFRSFVRVANELGAGNGRGARFATIVSVTQSLIIGLFFWVIITFFHNQIAWIFSSSEEVLMAVNKLSILLAFTVLLNSVQPVLSGVAVGSGWQSYVAYINLGCYYCIGVPFGFVMGWVFNFGVMGIWAGMIFGGTAVQTMILAFITMRCDWEKEAQKANTPMRGREREEDESESRVPLLESPRTMEENGGGLRKKLWVETKKLWQIVAPAMFTRITTYSTLVITQAFAGHLGDLELAAISIVYNVVVGFNFGLFLGMASALETLCGQAFGAKKYHMLGVYMQRSWIVLFFCCILLLPTYLFTTPVLKLLGQPDDIAELSGVVSVWVIPLHFAFCLSFPLQRFLQCQLKSHVPAFGAGVGLVVHFLVCWLFVDGLKLGAVGTMATVSISWWVNILILLAYSVCGGCPLTWTGFSSEAFTGLWEFVKLSASSGVMLCLENWYYRILIIMTGNLQNARIAVDSLSICMTINGWENMIPLAFFAATGVRVANELGAGNGKGARLATIVSVTQSLIIGLSFWVIIMLFHNQIALIFSSSEAVLIAVNKLSILLAFTILLNSVQPVLSGVAVGSGWQSYVAYINLGCYYCIGIPLGFLMGWVFNFGVMGIWAGMIFGGTAVQTIILSFITMRCDWEKEAQRASAHVNKWSNTLK</sequence>
<evidence type="ECO:0000256" key="2">
    <source>
        <dbReference type="ARBA" id="ARBA00010199"/>
    </source>
</evidence>
<reference evidence="9 10" key="1">
    <citation type="submission" date="2021-05" db="EMBL/GenBank/DDBJ databases">
        <title>Genome Assembly of Synthetic Allotetraploid Brassica napus Reveals Homoeologous Exchanges between Subgenomes.</title>
        <authorList>
            <person name="Davis J.T."/>
        </authorList>
    </citation>
    <scope>NUCLEOTIDE SEQUENCE [LARGE SCALE GENOMIC DNA]</scope>
    <source>
        <strain evidence="10">cv. Da-Ae</strain>
        <tissue evidence="9">Seedling</tissue>
    </source>
</reference>
<accession>A0ABQ8AIL5</accession>
<evidence type="ECO:0000256" key="6">
    <source>
        <dbReference type="ARBA" id="ARBA00023136"/>
    </source>
</evidence>
<dbReference type="InterPro" id="IPR002528">
    <property type="entry name" value="MATE_fam"/>
</dbReference>
<evidence type="ECO:0000256" key="3">
    <source>
        <dbReference type="ARBA" id="ARBA00022448"/>
    </source>
</evidence>
<keyword evidence="5 7" id="KW-1133">Transmembrane helix</keyword>
<evidence type="ECO:0000256" key="4">
    <source>
        <dbReference type="ARBA" id="ARBA00022692"/>
    </source>
</evidence>
<feature type="non-terminal residue" evidence="9">
    <location>
        <position position="1"/>
    </location>
</feature>
<proteinExistence type="inferred from homology"/>
<feature type="transmembrane region" description="Helical" evidence="7">
    <location>
        <begin position="211"/>
        <end position="232"/>
    </location>
</feature>
<feature type="transmembrane region" description="Helical" evidence="7">
    <location>
        <begin position="923"/>
        <end position="947"/>
    </location>
</feature>
<feature type="transmembrane region" description="Helical" evidence="7">
    <location>
        <begin position="489"/>
        <end position="511"/>
    </location>
</feature>
<feature type="transmembrane region" description="Helical" evidence="7">
    <location>
        <begin position="284"/>
        <end position="305"/>
    </location>
</feature>
<comment type="similarity">
    <text evidence="2 7">Belongs to the multi antimicrobial extrusion (MATE) (TC 2.A.66.1) family.</text>
</comment>
<feature type="transmembrane region" description="Helical" evidence="7">
    <location>
        <begin position="96"/>
        <end position="117"/>
    </location>
</feature>
<protein>
    <recommendedName>
        <fullName evidence="7">Protein DETOXIFICATION</fullName>
    </recommendedName>
    <alternativeName>
        <fullName evidence="7">Multidrug and toxic compound extrusion protein</fullName>
    </alternativeName>
</protein>
<feature type="transmembrane region" description="Helical" evidence="7">
    <location>
        <begin position="1026"/>
        <end position="1048"/>
    </location>
</feature>
<name>A0ABQ8AIL5_BRANA</name>
<feature type="transmembrane region" description="Helical" evidence="7">
    <location>
        <begin position="518"/>
        <end position="542"/>
    </location>
</feature>
<dbReference type="NCBIfam" id="TIGR00797">
    <property type="entry name" value="matE"/>
    <property type="match status" value="1"/>
</dbReference>
<feature type="transmembrane region" description="Helical" evidence="7">
    <location>
        <begin position="445"/>
        <end position="469"/>
    </location>
</feature>
<feature type="transmembrane region" description="Helical" evidence="7">
    <location>
        <begin position="996"/>
        <end position="1020"/>
    </location>
</feature>
<keyword evidence="6 7" id="KW-0472">Membrane</keyword>
<evidence type="ECO:0000256" key="7">
    <source>
        <dbReference type="RuleBase" id="RU004914"/>
    </source>
</evidence>
<feature type="transmembrane region" description="Helical" evidence="7">
    <location>
        <begin position="800"/>
        <end position="822"/>
    </location>
</feature>
<organism evidence="9 10">
    <name type="scientific">Brassica napus</name>
    <name type="common">Rape</name>
    <dbReference type="NCBI Taxonomy" id="3708"/>
    <lineage>
        <taxon>Eukaryota</taxon>
        <taxon>Viridiplantae</taxon>
        <taxon>Streptophyta</taxon>
        <taxon>Embryophyta</taxon>
        <taxon>Tracheophyta</taxon>
        <taxon>Spermatophyta</taxon>
        <taxon>Magnoliopsida</taxon>
        <taxon>eudicotyledons</taxon>
        <taxon>Gunneridae</taxon>
        <taxon>Pentapetalae</taxon>
        <taxon>rosids</taxon>
        <taxon>malvids</taxon>
        <taxon>Brassicales</taxon>
        <taxon>Brassicaceae</taxon>
        <taxon>Brassiceae</taxon>
        <taxon>Brassica</taxon>
    </lineage>
</organism>
<dbReference type="EMBL" id="JAGKQM010000013">
    <property type="protein sequence ID" value="KAH0892397.1"/>
    <property type="molecule type" value="Genomic_DNA"/>
</dbReference>
<dbReference type="Pfam" id="PF01554">
    <property type="entry name" value="MatE"/>
    <property type="match status" value="4"/>
</dbReference>
<feature type="transmembrane region" description="Helical" evidence="7">
    <location>
        <begin position="244"/>
        <end position="264"/>
    </location>
</feature>
<dbReference type="InterPro" id="IPR045069">
    <property type="entry name" value="MATE_euk"/>
</dbReference>
<comment type="subcellular location">
    <subcellularLocation>
        <location evidence="1">Membrane</location>
        <topology evidence="1">Multi-pass membrane protein</topology>
    </subcellularLocation>
</comment>
<evidence type="ECO:0000256" key="8">
    <source>
        <dbReference type="SAM" id="MobiDB-lite"/>
    </source>
</evidence>
<feature type="transmembrane region" description="Helical" evidence="7">
    <location>
        <begin position="663"/>
        <end position="687"/>
    </location>
</feature>
<comment type="caution">
    <text evidence="9">The sequence shown here is derived from an EMBL/GenBank/DDBJ whole genome shotgun (WGS) entry which is preliminary data.</text>
</comment>
<evidence type="ECO:0000313" key="9">
    <source>
        <dbReference type="EMBL" id="KAH0892397.1"/>
    </source>
</evidence>
<gene>
    <name evidence="9" type="ORF">HID58_054826</name>
</gene>
<feature type="transmembrane region" description="Helical" evidence="7">
    <location>
        <begin position="774"/>
        <end position="794"/>
    </location>
</feature>
<feature type="region of interest" description="Disordered" evidence="8">
    <location>
        <begin position="579"/>
        <end position="610"/>
    </location>
</feature>
<feature type="transmembrane region" description="Helical" evidence="7">
    <location>
        <begin position="548"/>
        <end position="570"/>
    </location>
</feature>
<evidence type="ECO:0000256" key="5">
    <source>
        <dbReference type="ARBA" id="ARBA00022989"/>
    </source>
</evidence>
<feature type="transmembrane region" description="Helical" evidence="7">
    <location>
        <begin position="741"/>
        <end position="762"/>
    </location>
</feature>
<feature type="transmembrane region" description="Helical" evidence="7">
    <location>
        <begin position="129"/>
        <end position="157"/>
    </location>
</feature>
<evidence type="ECO:0000313" key="10">
    <source>
        <dbReference type="Proteomes" id="UP000824890"/>
    </source>
</evidence>
<keyword evidence="10" id="KW-1185">Reference proteome</keyword>